<proteinExistence type="predicted"/>
<name>A0ACB1AG68_MELEN</name>
<accession>A0ACB1AG68</accession>
<protein>
    <submittedName>
        <fullName evidence="1">Uncharacterized protein</fullName>
    </submittedName>
</protein>
<organism evidence="1 2">
    <name type="scientific">Meloidogyne enterolobii</name>
    <name type="common">Root-knot nematode worm</name>
    <name type="synonym">Meloidogyne mayaguensis</name>
    <dbReference type="NCBI Taxonomy" id="390850"/>
    <lineage>
        <taxon>Eukaryota</taxon>
        <taxon>Metazoa</taxon>
        <taxon>Ecdysozoa</taxon>
        <taxon>Nematoda</taxon>
        <taxon>Chromadorea</taxon>
        <taxon>Rhabditida</taxon>
        <taxon>Tylenchina</taxon>
        <taxon>Tylenchomorpha</taxon>
        <taxon>Tylenchoidea</taxon>
        <taxon>Meloidogynidae</taxon>
        <taxon>Meloidogyninae</taxon>
        <taxon>Meloidogyne</taxon>
    </lineage>
</organism>
<comment type="caution">
    <text evidence="1">The sequence shown here is derived from an EMBL/GenBank/DDBJ whole genome shotgun (WGS) entry which is preliminary data.</text>
</comment>
<keyword evidence="2" id="KW-1185">Reference proteome</keyword>
<sequence>MKYLILRLKLNNLVLLDKKKISSFYIKALTKEQEIEQKANKIIADFLVWFNWGYSLLNEKGKRKDNEKRTNILAVWNAQRYNHLVHYLKLLWIEEFRFEETKIELLCKLELLKLMIERLMKEKLVPDINVILAEWGVIERAEYYKANKNISETFEEWLRDRHYEMIKNLVEDNKSNLLAVLIKCWYLFDFILRCWRRV</sequence>
<reference evidence="1" key="1">
    <citation type="submission" date="2023-11" db="EMBL/GenBank/DDBJ databases">
        <authorList>
            <person name="Poullet M."/>
        </authorList>
    </citation>
    <scope>NUCLEOTIDE SEQUENCE</scope>
    <source>
        <strain evidence="1">E1834</strain>
    </source>
</reference>
<evidence type="ECO:0000313" key="2">
    <source>
        <dbReference type="Proteomes" id="UP001497535"/>
    </source>
</evidence>
<evidence type="ECO:0000313" key="1">
    <source>
        <dbReference type="EMBL" id="CAK5090455.1"/>
    </source>
</evidence>
<dbReference type="EMBL" id="CAVMJV010000082">
    <property type="protein sequence ID" value="CAK5090455.1"/>
    <property type="molecule type" value="Genomic_DNA"/>
</dbReference>
<dbReference type="Proteomes" id="UP001497535">
    <property type="component" value="Unassembled WGS sequence"/>
</dbReference>
<gene>
    <name evidence="1" type="ORF">MENTE1834_LOCUS38243</name>
</gene>